<gene>
    <name evidence="7" type="ORF">GCM10010915_00810</name>
</gene>
<evidence type="ECO:0000256" key="5">
    <source>
        <dbReference type="SAM" id="MobiDB-lite"/>
    </source>
</evidence>
<keyword evidence="4 7" id="KW-0067">ATP-binding</keyword>
<dbReference type="AlphaFoldDB" id="A0A916Y075"/>
<dbReference type="PROSITE" id="PS00211">
    <property type="entry name" value="ABC_TRANSPORTER_1"/>
    <property type="match status" value="1"/>
</dbReference>
<comment type="similarity">
    <text evidence="1">Belongs to the ABC transporter superfamily.</text>
</comment>
<protein>
    <submittedName>
        <fullName evidence="7">ABC transporter ATP-binding protein</fullName>
    </submittedName>
</protein>
<keyword evidence="2" id="KW-0813">Transport</keyword>
<feature type="domain" description="ABC transporter" evidence="6">
    <location>
        <begin position="7"/>
        <end position="251"/>
    </location>
</feature>
<dbReference type="CDD" id="cd03257">
    <property type="entry name" value="ABC_NikE_OppD_transporters"/>
    <property type="match status" value="1"/>
</dbReference>
<evidence type="ECO:0000313" key="7">
    <source>
        <dbReference type="EMBL" id="GGD24717.1"/>
    </source>
</evidence>
<dbReference type="GO" id="GO:0015833">
    <property type="term" value="P:peptide transport"/>
    <property type="evidence" value="ECO:0007669"/>
    <property type="project" value="InterPro"/>
</dbReference>
<feature type="region of interest" description="Disordered" evidence="5">
    <location>
        <begin position="257"/>
        <end position="280"/>
    </location>
</feature>
<dbReference type="GO" id="GO:0005524">
    <property type="term" value="F:ATP binding"/>
    <property type="evidence" value="ECO:0007669"/>
    <property type="project" value="UniProtKB-KW"/>
</dbReference>
<evidence type="ECO:0000256" key="3">
    <source>
        <dbReference type="ARBA" id="ARBA00022741"/>
    </source>
</evidence>
<name>A0A916Y075_9MICO</name>
<dbReference type="GO" id="GO:0055085">
    <property type="term" value="P:transmembrane transport"/>
    <property type="evidence" value="ECO:0007669"/>
    <property type="project" value="UniProtKB-ARBA"/>
</dbReference>
<dbReference type="Gene3D" id="3.40.50.300">
    <property type="entry name" value="P-loop containing nucleotide triphosphate hydrolases"/>
    <property type="match status" value="1"/>
</dbReference>
<evidence type="ECO:0000259" key="6">
    <source>
        <dbReference type="PROSITE" id="PS50893"/>
    </source>
</evidence>
<dbReference type="Pfam" id="PF00005">
    <property type="entry name" value="ABC_tran"/>
    <property type="match status" value="1"/>
</dbReference>
<evidence type="ECO:0000256" key="1">
    <source>
        <dbReference type="ARBA" id="ARBA00005417"/>
    </source>
</evidence>
<dbReference type="InterPro" id="IPR013563">
    <property type="entry name" value="Oligopep_ABC_C"/>
</dbReference>
<dbReference type="EMBL" id="BMHO01000001">
    <property type="protein sequence ID" value="GGD24717.1"/>
    <property type="molecule type" value="Genomic_DNA"/>
</dbReference>
<dbReference type="PROSITE" id="PS50893">
    <property type="entry name" value="ABC_TRANSPORTER_2"/>
    <property type="match status" value="1"/>
</dbReference>
<comment type="caution">
    <text evidence="7">The sequence shown here is derived from an EMBL/GenBank/DDBJ whole genome shotgun (WGS) entry which is preliminary data.</text>
</comment>
<dbReference type="InterPro" id="IPR003439">
    <property type="entry name" value="ABC_transporter-like_ATP-bd"/>
</dbReference>
<dbReference type="PANTHER" id="PTHR43776:SF7">
    <property type="entry name" value="D,D-DIPEPTIDE TRANSPORT ATP-BINDING PROTEIN DDPF-RELATED"/>
    <property type="match status" value="1"/>
</dbReference>
<dbReference type="SUPFAM" id="SSF52540">
    <property type="entry name" value="P-loop containing nucleoside triphosphate hydrolases"/>
    <property type="match status" value="1"/>
</dbReference>
<dbReference type="SMART" id="SM00382">
    <property type="entry name" value="AAA"/>
    <property type="match status" value="1"/>
</dbReference>
<dbReference type="Pfam" id="PF08352">
    <property type="entry name" value="oligo_HPY"/>
    <property type="match status" value="1"/>
</dbReference>
<feature type="compositionally biased region" description="Basic and acidic residues" evidence="5">
    <location>
        <begin position="261"/>
        <end position="272"/>
    </location>
</feature>
<accession>A0A916Y075</accession>
<reference evidence="7" key="1">
    <citation type="journal article" date="2014" name="Int. J. Syst. Evol. Microbiol.">
        <title>Complete genome sequence of Corynebacterium casei LMG S-19264T (=DSM 44701T), isolated from a smear-ripened cheese.</title>
        <authorList>
            <consortium name="US DOE Joint Genome Institute (JGI-PGF)"/>
            <person name="Walter F."/>
            <person name="Albersmeier A."/>
            <person name="Kalinowski J."/>
            <person name="Ruckert C."/>
        </authorList>
    </citation>
    <scope>NUCLEOTIDE SEQUENCE</scope>
    <source>
        <strain evidence="7">CGMCC 1.15152</strain>
    </source>
</reference>
<dbReference type="InterPro" id="IPR050319">
    <property type="entry name" value="ABC_transp_ATP-bind"/>
</dbReference>
<evidence type="ECO:0000256" key="4">
    <source>
        <dbReference type="ARBA" id="ARBA00022840"/>
    </source>
</evidence>
<proteinExistence type="inferred from homology"/>
<evidence type="ECO:0000313" key="8">
    <source>
        <dbReference type="Proteomes" id="UP000633205"/>
    </source>
</evidence>
<dbReference type="RefSeq" id="WP_188710358.1">
    <property type="nucleotide sequence ID" value="NZ_BMHO01000001.1"/>
</dbReference>
<dbReference type="InterPro" id="IPR017871">
    <property type="entry name" value="ABC_transporter-like_CS"/>
</dbReference>
<sequence length="280" mass="30870">MSELLTVRDLCVEFRVAGSRRKKMRAVDGVSFSVSPGETVALVGESGSGKSTIGRSILGLNAIQSGSVVFDGRDITRRSARTQREIARDLQVVFQDPFSSLNPAKTIGENLAEPLRAQGAVTSSEARQRMEGLLRQVGLPDDSPDRYPANFSGGQRQRIAIARALMLEPKLVICDEPTSALDVSTQASVLQILRDLRSQHDVAYLFITHDLAVVRHFADRVLVLRQGELVEHGSVDDICERPQHPYTRQLIETAPVPNPKLQRERREARLRAAEANAQSV</sequence>
<dbReference type="PIRSF" id="PIRSF037116">
    <property type="entry name" value="CP_lyase_PhnK"/>
    <property type="match status" value="1"/>
</dbReference>
<keyword evidence="3" id="KW-0547">Nucleotide-binding</keyword>
<dbReference type="GO" id="GO:0016887">
    <property type="term" value="F:ATP hydrolysis activity"/>
    <property type="evidence" value="ECO:0007669"/>
    <property type="project" value="InterPro"/>
</dbReference>
<dbReference type="InterPro" id="IPR003593">
    <property type="entry name" value="AAA+_ATPase"/>
</dbReference>
<evidence type="ECO:0000256" key="2">
    <source>
        <dbReference type="ARBA" id="ARBA00022448"/>
    </source>
</evidence>
<dbReference type="Proteomes" id="UP000633205">
    <property type="component" value="Unassembled WGS sequence"/>
</dbReference>
<dbReference type="PANTHER" id="PTHR43776">
    <property type="entry name" value="TRANSPORT ATP-BINDING PROTEIN"/>
    <property type="match status" value="1"/>
</dbReference>
<organism evidence="7 8">
    <name type="scientific">Microbacterium faecale</name>
    <dbReference type="NCBI Taxonomy" id="1804630"/>
    <lineage>
        <taxon>Bacteria</taxon>
        <taxon>Bacillati</taxon>
        <taxon>Actinomycetota</taxon>
        <taxon>Actinomycetes</taxon>
        <taxon>Micrococcales</taxon>
        <taxon>Microbacteriaceae</taxon>
        <taxon>Microbacterium</taxon>
    </lineage>
</organism>
<keyword evidence="8" id="KW-1185">Reference proteome</keyword>
<dbReference type="InterPro" id="IPR012700">
    <property type="entry name" value="PhnK"/>
</dbReference>
<dbReference type="FunFam" id="3.40.50.300:FF:000016">
    <property type="entry name" value="Oligopeptide ABC transporter ATP-binding component"/>
    <property type="match status" value="1"/>
</dbReference>
<reference evidence="7" key="2">
    <citation type="submission" date="2020-09" db="EMBL/GenBank/DDBJ databases">
        <authorList>
            <person name="Sun Q."/>
            <person name="Zhou Y."/>
        </authorList>
    </citation>
    <scope>NUCLEOTIDE SEQUENCE</scope>
    <source>
        <strain evidence="7">CGMCC 1.15152</strain>
    </source>
</reference>
<dbReference type="InterPro" id="IPR027417">
    <property type="entry name" value="P-loop_NTPase"/>
</dbReference>